<organism evidence="7 8">
    <name type="scientific">Byssothecium circinans</name>
    <dbReference type="NCBI Taxonomy" id="147558"/>
    <lineage>
        <taxon>Eukaryota</taxon>
        <taxon>Fungi</taxon>
        <taxon>Dikarya</taxon>
        <taxon>Ascomycota</taxon>
        <taxon>Pezizomycotina</taxon>
        <taxon>Dothideomycetes</taxon>
        <taxon>Pleosporomycetidae</taxon>
        <taxon>Pleosporales</taxon>
        <taxon>Massarineae</taxon>
        <taxon>Massarinaceae</taxon>
        <taxon>Byssothecium</taxon>
    </lineage>
</organism>
<keyword evidence="5 6" id="KW-0349">Heme</keyword>
<dbReference type="GO" id="GO:0004497">
    <property type="term" value="F:monooxygenase activity"/>
    <property type="evidence" value="ECO:0007669"/>
    <property type="project" value="UniProtKB-KW"/>
</dbReference>
<dbReference type="InterPro" id="IPR017972">
    <property type="entry name" value="Cyt_P450_CS"/>
</dbReference>
<dbReference type="PANTHER" id="PTHR24305">
    <property type="entry name" value="CYTOCHROME P450"/>
    <property type="match status" value="1"/>
</dbReference>
<evidence type="ECO:0000256" key="3">
    <source>
        <dbReference type="ARBA" id="ARBA00022723"/>
    </source>
</evidence>
<name>A0A6A5TWN5_9PLEO</name>
<keyword evidence="3 5" id="KW-0479">Metal-binding</keyword>
<keyword evidence="6" id="KW-0560">Oxidoreductase</keyword>
<dbReference type="PRINTS" id="PR00385">
    <property type="entry name" value="P450"/>
</dbReference>
<proteinExistence type="inferred from homology"/>
<dbReference type="EMBL" id="ML976989">
    <property type="protein sequence ID" value="KAF1957293.1"/>
    <property type="molecule type" value="Genomic_DNA"/>
</dbReference>
<dbReference type="PROSITE" id="PS00086">
    <property type="entry name" value="CYTOCHROME_P450"/>
    <property type="match status" value="1"/>
</dbReference>
<dbReference type="PANTHER" id="PTHR24305:SF166">
    <property type="entry name" value="CYTOCHROME P450 12A4, MITOCHONDRIAL-RELATED"/>
    <property type="match status" value="1"/>
</dbReference>
<dbReference type="PRINTS" id="PR00463">
    <property type="entry name" value="EP450I"/>
</dbReference>
<accession>A0A6A5TWN5</accession>
<keyword evidence="4 5" id="KW-0408">Iron</keyword>
<dbReference type="OrthoDB" id="1470350at2759"/>
<dbReference type="Gene3D" id="1.10.630.10">
    <property type="entry name" value="Cytochrome P450"/>
    <property type="match status" value="1"/>
</dbReference>
<evidence type="ECO:0000256" key="5">
    <source>
        <dbReference type="PIRSR" id="PIRSR602401-1"/>
    </source>
</evidence>
<comment type="similarity">
    <text evidence="2 6">Belongs to the cytochrome P450 family.</text>
</comment>
<protein>
    <submittedName>
        <fullName evidence="7">Cytochrome P450</fullName>
    </submittedName>
</protein>
<dbReference type="AlphaFoldDB" id="A0A6A5TWN5"/>
<sequence length="421" mass="47359">MSFLDVFGPNIATTNGKDWQRQRKVTAASFNEQNNVLVWTESLRQGKQMLEYWVSAGRTGTTSLAHDVRTLTLNVLAHAAFGKSFNFKAHDDKASIVGALGPLSYRDALASILENAILTVALGPAMIHRLAFVPRLKHLSEAIHAFKRYMTEMFEENSQHTNARGNLITSLVRASSDSKVITPEEVIGNIFVLNFAGHDTTAHSFAFTFMLLAANPEVQEWMAEEINHVAGKTKNDELSYELFPRFVRTLAVLLETIRLYDPLLSIVKGTESRPAQLSIGEQDLIVPPYTRVIFNINAIHSLPRYWGEDALEWKPSRWIRTRSGKGPVFDREEILMPENGAYIPWGEGMRSCPGKKFSQVEHVAVMAAIFRDHYVVPVAHKGEDILTARSRAKDTVKDTGMMLLLQMFHPEKTPLEWGKRA</sequence>
<dbReference type="InterPro" id="IPR002401">
    <property type="entry name" value="Cyt_P450_E_grp-I"/>
</dbReference>
<evidence type="ECO:0000256" key="6">
    <source>
        <dbReference type="RuleBase" id="RU000461"/>
    </source>
</evidence>
<dbReference type="CDD" id="cd11070">
    <property type="entry name" value="CYP56-like"/>
    <property type="match status" value="1"/>
</dbReference>
<dbReference type="InterPro" id="IPR036396">
    <property type="entry name" value="Cyt_P450_sf"/>
</dbReference>
<dbReference type="GO" id="GO:0020037">
    <property type="term" value="F:heme binding"/>
    <property type="evidence" value="ECO:0007669"/>
    <property type="project" value="InterPro"/>
</dbReference>
<dbReference type="GO" id="GO:0005506">
    <property type="term" value="F:iron ion binding"/>
    <property type="evidence" value="ECO:0007669"/>
    <property type="project" value="InterPro"/>
</dbReference>
<dbReference type="GO" id="GO:0016705">
    <property type="term" value="F:oxidoreductase activity, acting on paired donors, with incorporation or reduction of molecular oxygen"/>
    <property type="evidence" value="ECO:0007669"/>
    <property type="project" value="InterPro"/>
</dbReference>
<feature type="binding site" description="axial binding residue" evidence="5">
    <location>
        <position position="352"/>
    </location>
    <ligand>
        <name>heme</name>
        <dbReference type="ChEBI" id="CHEBI:30413"/>
    </ligand>
    <ligandPart>
        <name>Fe</name>
        <dbReference type="ChEBI" id="CHEBI:18248"/>
    </ligandPart>
</feature>
<dbReference type="Pfam" id="PF00067">
    <property type="entry name" value="p450"/>
    <property type="match status" value="1"/>
</dbReference>
<evidence type="ECO:0000313" key="7">
    <source>
        <dbReference type="EMBL" id="KAF1957293.1"/>
    </source>
</evidence>
<evidence type="ECO:0000313" key="8">
    <source>
        <dbReference type="Proteomes" id="UP000800035"/>
    </source>
</evidence>
<keyword evidence="6" id="KW-0503">Monooxygenase</keyword>
<dbReference type="Proteomes" id="UP000800035">
    <property type="component" value="Unassembled WGS sequence"/>
</dbReference>
<keyword evidence="8" id="KW-1185">Reference proteome</keyword>
<dbReference type="SUPFAM" id="SSF48264">
    <property type="entry name" value="Cytochrome P450"/>
    <property type="match status" value="1"/>
</dbReference>
<evidence type="ECO:0000256" key="2">
    <source>
        <dbReference type="ARBA" id="ARBA00010617"/>
    </source>
</evidence>
<evidence type="ECO:0000256" key="4">
    <source>
        <dbReference type="ARBA" id="ARBA00023004"/>
    </source>
</evidence>
<gene>
    <name evidence="7" type="ORF">CC80DRAFT_41811</name>
</gene>
<comment type="cofactor">
    <cofactor evidence="1 5">
        <name>heme</name>
        <dbReference type="ChEBI" id="CHEBI:30413"/>
    </cofactor>
</comment>
<dbReference type="InterPro" id="IPR001128">
    <property type="entry name" value="Cyt_P450"/>
</dbReference>
<reference evidence="7" key="1">
    <citation type="journal article" date="2020" name="Stud. Mycol.">
        <title>101 Dothideomycetes genomes: a test case for predicting lifestyles and emergence of pathogens.</title>
        <authorList>
            <person name="Haridas S."/>
            <person name="Albert R."/>
            <person name="Binder M."/>
            <person name="Bloem J."/>
            <person name="Labutti K."/>
            <person name="Salamov A."/>
            <person name="Andreopoulos B."/>
            <person name="Baker S."/>
            <person name="Barry K."/>
            <person name="Bills G."/>
            <person name="Bluhm B."/>
            <person name="Cannon C."/>
            <person name="Castanera R."/>
            <person name="Culley D."/>
            <person name="Daum C."/>
            <person name="Ezra D."/>
            <person name="Gonzalez J."/>
            <person name="Henrissat B."/>
            <person name="Kuo A."/>
            <person name="Liang C."/>
            <person name="Lipzen A."/>
            <person name="Lutzoni F."/>
            <person name="Magnuson J."/>
            <person name="Mondo S."/>
            <person name="Nolan M."/>
            <person name="Ohm R."/>
            <person name="Pangilinan J."/>
            <person name="Park H.-J."/>
            <person name="Ramirez L."/>
            <person name="Alfaro M."/>
            <person name="Sun H."/>
            <person name="Tritt A."/>
            <person name="Yoshinaga Y."/>
            <person name="Zwiers L.-H."/>
            <person name="Turgeon B."/>
            <person name="Goodwin S."/>
            <person name="Spatafora J."/>
            <person name="Crous P."/>
            <person name="Grigoriev I."/>
        </authorList>
    </citation>
    <scope>NUCLEOTIDE SEQUENCE</scope>
    <source>
        <strain evidence="7">CBS 675.92</strain>
    </source>
</reference>
<evidence type="ECO:0000256" key="1">
    <source>
        <dbReference type="ARBA" id="ARBA00001971"/>
    </source>
</evidence>
<dbReference type="InterPro" id="IPR050121">
    <property type="entry name" value="Cytochrome_P450_monoxygenase"/>
</dbReference>